<evidence type="ECO:0000256" key="5">
    <source>
        <dbReference type="ARBA" id="ARBA00022729"/>
    </source>
</evidence>
<evidence type="ECO:0000256" key="16">
    <source>
        <dbReference type="SAM" id="MobiDB-lite"/>
    </source>
</evidence>
<dbReference type="CDD" id="cd02995">
    <property type="entry name" value="PDI_a_PDI_a'_C"/>
    <property type="match status" value="1"/>
</dbReference>
<feature type="region of interest" description="Disordered" evidence="16">
    <location>
        <begin position="594"/>
        <end position="624"/>
    </location>
</feature>
<gene>
    <name evidence="19" type="ORF">AABB24_038894</name>
</gene>
<evidence type="ECO:0000256" key="11">
    <source>
        <dbReference type="ARBA" id="ARBA00023284"/>
    </source>
</evidence>
<comment type="subcellular location">
    <subcellularLocation>
        <location evidence="2">Endoplasmic reticulum lumen</location>
    </subcellularLocation>
</comment>
<evidence type="ECO:0000256" key="1">
    <source>
        <dbReference type="ARBA" id="ARBA00001182"/>
    </source>
</evidence>
<keyword evidence="9" id="KW-0325">Glycoprotein</keyword>
<keyword evidence="8 13" id="KW-1015">Disulfide bond</keyword>
<proteinExistence type="inferred from homology"/>
<evidence type="ECO:0000256" key="15">
    <source>
        <dbReference type="RuleBase" id="RU361130"/>
    </source>
</evidence>
<dbReference type="InterPro" id="IPR017937">
    <property type="entry name" value="Thioredoxin_CS"/>
</dbReference>
<evidence type="ECO:0000256" key="17">
    <source>
        <dbReference type="SAM" id="Phobius"/>
    </source>
</evidence>
<dbReference type="InterPro" id="IPR036249">
    <property type="entry name" value="Thioredoxin-like_sf"/>
</dbReference>
<dbReference type="GO" id="GO:0003756">
    <property type="term" value="F:protein disulfide isomerase activity"/>
    <property type="evidence" value="ECO:0007669"/>
    <property type="project" value="UniProtKB-EC"/>
</dbReference>
<dbReference type="NCBIfam" id="TIGR01130">
    <property type="entry name" value="ER_PDI_fam"/>
    <property type="match status" value="1"/>
</dbReference>
<keyword evidence="17" id="KW-0472">Membrane</keyword>
<dbReference type="FunFam" id="3.40.30.10:FF:000134">
    <property type="entry name" value="Protein disulfide-isomerase"/>
    <property type="match status" value="1"/>
</dbReference>
<dbReference type="AlphaFoldDB" id="A0ABD2R2C5"/>
<evidence type="ECO:0000256" key="7">
    <source>
        <dbReference type="ARBA" id="ARBA00022824"/>
    </source>
</evidence>
<evidence type="ECO:0000256" key="12">
    <source>
        <dbReference type="ARBA" id="ARBA00054003"/>
    </source>
</evidence>
<evidence type="ECO:0000256" key="8">
    <source>
        <dbReference type="ARBA" id="ARBA00023157"/>
    </source>
</evidence>
<evidence type="ECO:0000256" key="9">
    <source>
        <dbReference type="ARBA" id="ARBA00023180"/>
    </source>
</evidence>
<keyword evidence="20" id="KW-1185">Reference proteome</keyword>
<dbReference type="PRINTS" id="PR00421">
    <property type="entry name" value="THIOREDOXIN"/>
</dbReference>
<dbReference type="EC" id="5.3.4.1" evidence="4 15"/>
<dbReference type="InterPro" id="IPR013766">
    <property type="entry name" value="Thioredoxin_domain"/>
</dbReference>
<feature type="domain" description="Thioredoxin" evidence="18">
    <location>
        <begin position="112"/>
        <end position="247"/>
    </location>
</feature>
<feature type="disulfide bond" description="Redox-active" evidence="13">
    <location>
        <begin position="171"/>
        <end position="174"/>
    </location>
</feature>
<evidence type="ECO:0000313" key="20">
    <source>
        <dbReference type="Proteomes" id="UP001627284"/>
    </source>
</evidence>
<evidence type="ECO:0000256" key="13">
    <source>
        <dbReference type="PIRSR" id="PIRSR605792-51"/>
    </source>
</evidence>
<dbReference type="Pfam" id="PF13848">
    <property type="entry name" value="Thioredoxin_6"/>
    <property type="match status" value="1"/>
</dbReference>
<comment type="similarity">
    <text evidence="3 14">Belongs to the protein disulfide isomerase family.</text>
</comment>
<evidence type="ECO:0000256" key="10">
    <source>
        <dbReference type="ARBA" id="ARBA00023235"/>
    </source>
</evidence>
<dbReference type="Proteomes" id="UP001627284">
    <property type="component" value="Unassembled WGS sequence"/>
</dbReference>
<keyword evidence="11 13" id="KW-0676">Redox-active center</keyword>
<evidence type="ECO:0000256" key="3">
    <source>
        <dbReference type="ARBA" id="ARBA00006347"/>
    </source>
</evidence>
<keyword evidence="10 15" id="KW-0413">Isomerase</keyword>
<keyword evidence="17" id="KW-1133">Transmembrane helix</keyword>
<organism evidence="19 20">
    <name type="scientific">Solanum stoloniferum</name>
    <dbReference type="NCBI Taxonomy" id="62892"/>
    <lineage>
        <taxon>Eukaryota</taxon>
        <taxon>Viridiplantae</taxon>
        <taxon>Streptophyta</taxon>
        <taxon>Embryophyta</taxon>
        <taxon>Tracheophyta</taxon>
        <taxon>Spermatophyta</taxon>
        <taxon>Magnoliopsida</taxon>
        <taxon>eudicotyledons</taxon>
        <taxon>Gunneridae</taxon>
        <taxon>Pentapetalae</taxon>
        <taxon>asterids</taxon>
        <taxon>lamiids</taxon>
        <taxon>Solanales</taxon>
        <taxon>Solanaceae</taxon>
        <taxon>Solanoideae</taxon>
        <taxon>Solaneae</taxon>
        <taxon>Solanum</taxon>
    </lineage>
</organism>
<comment type="catalytic activity">
    <reaction evidence="1 15">
        <text>Catalyzes the rearrangement of -S-S- bonds in proteins.</text>
        <dbReference type="EC" id="5.3.4.1"/>
    </reaction>
</comment>
<dbReference type="FunFam" id="3.40.30.10:FF:000424">
    <property type="entry name" value="Predicted protein"/>
    <property type="match status" value="1"/>
</dbReference>
<keyword evidence="7" id="KW-0256">Endoplasmic reticulum</keyword>
<protein>
    <recommendedName>
        <fullName evidence="4 15">Protein disulfide-isomerase</fullName>
        <ecNumber evidence="4 15">5.3.4.1</ecNumber>
    </recommendedName>
</protein>
<feature type="domain" description="Thioredoxin" evidence="18">
    <location>
        <begin position="468"/>
        <end position="589"/>
    </location>
</feature>
<dbReference type="FunFam" id="3.40.30.10:FF:000042">
    <property type="entry name" value="protein disulfide-isomerase A2"/>
    <property type="match status" value="1"/>
</dbReference>
<evidence type="ECO:0000313" key="19">
    <source>
        <dbReference type="EMBL" id="KAL3325011.1"/>
    </source>
</evidence>
<dbReference type="PANTHER" id="PTHR18929">
    <property type="entry name" value="PROTEIN DISULFIDE ISOMERASE"/>
    <property type="match status" value="1"/>
</dbReference>
<dbReference type="NCBIfam" id="TIGR01126">
    <property type="entry name" value="pdi_dom"/>
    <property type="match status" value="1"/>
</dbReference>
<sequence>VKLQNSKTLKRRREVCTLSDAQVSVGSLTIEISLISVNSLLTHKMTSRLILLLSLVSLLLFSVLLTPSLAVAGADDDDEDLSFLEADDVNGAEPEHTFPTDTFSDDDDFDDDGDFENYDDFEVPSAFDDEKEEEEVAKFDDKDVVVLTDRNFSDFVGDNKYVMVEFYAPWCGHCKELAPEYAAAATELKAENVPLVKVDATVENELAENYEVQGFPTIYFFIDGEHKTYSGQRTKDAIVTWIKKKIGPGIYNITTTEDAERVLTSGDKVVLGFLESLVGPETEQLAAASKLEDDLNFYQTTNPNVAKLFNIEDTAKHPALVLLKKEEEKVVHYDGQFTKSAIVKFVSANKLPLVTVFTRESGASIFSSPIKKQVLLFAKTNDTDKVFPTFQEAAKLFKGKLIFVFVNVDDEEVGKPVSDYFGATGDSPKVIGYTGNENPRKYIFGGEITVEKLKAFGEDFLVDKLKAFHKSDPIPEDNEGDVKIVVGNNFDDIVLDESKDVLLEIYAPWCGHCQSLEPTYNKLAKHLRGIESLVIAKMDGTTNEHPQGKAEGFPTLLFFPAGNKTTDPIPVDADRTVVALYKFIKKHATIPFKLPKPASSTTTSESPEAKEGANVESSNEKDEL</sequence>
<name>A0ABD2R2C5_9SOLN</name>
<comment type="function">
    <text evidence="12">Acts as a protein-folding catalyst that interacts with nascent polypeptides to catalyze the formation, isomerization, and reduction or oxidation of disulfide bonds.</text>
</comment>
<reference evidence="19 20" key="1">
    <citation type="submission" date="2024-05" db="EMBL/GenBank/DDBJ databases">
        <title>De novo assembly of an allotetraploid wild potato.</title>
        <authorList>
            <person name="Hosaka A.J."/>
        </authorList>
    </citation>
    <scope>NUCLEOTIDE SEQUENCE [LARGE SCALE GENOMIC DNA]</scope>
    <source>
        <tissue evidence="19">Young leaves</tissue>
    </source>
</reference>
<evidence type="ECO:0000259" key="18">
    <source>
        <dbReference type="PROSITE" id="PS51352"/>
    </source>
</evidence>
<dbReference type="EMBL" id="JBJKTR010000023">
    <property type="protein sequence ID" value="KAL3325011.1"/>
    <property type="molecule type" value="Genomic_DNA"/>
</dbReference>
<feature type="compositionally biased region" description="Basic and acidic residues" evidence="16">
    <location>
        <begin position="607"/>
        <end position="624"/>
    </location>
</feature>
<dbReference type="Pfam" id="PF00085">
    <property type="entry name" value="Thioredoxin"/>
    <property type="match status" value="2"/>
</dbReference>
<dbReference type="FunFam" id="3.40.30.10:FF:000109">
    <property type="entry name" value="Protein disulfide-isomerase"/>
    <property type="match status" value="1"/>
</dbReference>
<dbReference type="CDD" id="cd02961">
    <property type="entry name" value="PDI_a_family"/>
    <property type="match status" value="1"/>
</dbReference>
<dbReference type="InterPro" id="IPR005788">
    <property type="entry name" value="PDI_thioredoxin-like_dom"/>
</dbReference>
<evidence type="ECO:0000256" key="6">
    <source>
        <dbReference type="ARBA" id="ARBA00022737"/>
    </source>
</evidence>
<evidence type="ECO:0000256" key="14">
    <source>
        <dbReference type="RuleBase" id="RU004208"/>
    </source>
</evidence>
<feature type="compositionally biased region" description="Low complexity" evidence="16">
    <location>
        <begin position="595"/>
        <end position="606"/>
    </location>
</feature>
<dbReference type="Gene3D" id="3.40.30.10">
    <property type="entry name" value="Glutaredoxin"/>
    <property type="match status" value="4"/>
</dbReference>
<feature type="non-terminal residue" evidence="19">
    <location>
        <position position="1"/>
    </location>
</feature>
<dbReference type="CDD" id="cd02982">
    <property type="entry name" value="PDI_b'_family"/>
    <property type="match status" value="1"/>
</dbReference>
<dbReference type="PROSITE" id="PS51352">
    <property type="entry name" value="THIOREDOXIN_2"/>
    <property type="match status" value="2"/>
</dbReference>
<evidence type="ECO:0000256" key="4">
    <source>
        <dbReference type="ARBA" id="ARBA00012723"/>
    </source>
</evidence>
<dbReference type="CDD" id="cd02981">
    <property type="entry name" value="PDI_b_family"/>
    <property type="match status" value="1"/>
</dbReference>
<keyword evidence="5" id="KW-0732">Signal</keyword>
<comment type="caution">
    <text evidence="19">The sequence shown here is derived from an EMBL/GenBank/DDBJ whole genome shotgun (WGS) entry which is preliminary data.</text>
</comment>
<keyword evidence="6" id="KW-0677">Repeat</keyword>
<dbReference type="PANTHER" id="PTHR18929:SF246">
    <property type="entry name" value="PROTEIN DISULFIDE ISOMERASE-LIKE 1-4"/>
    <property type="match status" value="1"/>
</dbReference>
<evidence type="ECO:0000256" key="2">
    <source>
        <dbReference type="ARBA" id="ARBA00004319"/>
    </source>
</evidence>
<keyword evidence="17" id="KW-0812">Transmembrane</keyword>
<dbReference type="SUPFAM" id="SSF52833">
    <property type="entry name" value="Thioredoxin-like"/>
    <property type="match status" value="4"/>
</dbReference>
<dbReference type="PROSITE" id="PS00194">
    <property type="entry name" value="THIOREDOXIN_1"/>
    <property type="match status" value="2"/>
</dbReference>
<feature type="disulfide bond" description="Redox-active" evidence="13">
    <location>
        <begin position="510"/>
        <end position="513"/>
    </location>
</feature>
<dbReference type="GO" id="GO:0005788">
    <property type="term" value="C:endoplasmic reticulum lumen"/>
    <property type="evidence" value="ECO:0007669"/>
    <property type="project" value="UniProtKB-SubCell"/>
</dbReference>
<dbReference type="InterPro" id="IPR005792">
    <property type="entry name" value="Prot_disulphide_isomerase"/>
</dbReference>
<feature type="transmembrane region" description="Helical" evidence="17">
    <location>
        <begin position="49"/>
        <end position="72"/>
    </location>
</feature>
<accession>A0ABD2R2C5</accession>